<dbReference type="InterPro" id="IPR008011">
    <property type="entry name" value="Complex1_LYR_dom"/>
</dbReference>
<dbReference type="EMBL" id="CABVLU010000003">
    <property type="protein sequence ID" value="VVT55573.1"/>
    <property type="molecule type" value="Genomic_DNA"/>
</dbReference>
<name>A0A5E8BVT8_9ASCO</name>
<dbReference type="GeneID" id="43583469"/>
<dbReference type="Proteomes" id="UP000398389">
    <property type="component" value="Unassembled WGS sequence"/>
</dbReference>
<reference evidence="2 3" key="1">
    <citation type="submission" date="2019-09" db="EMBL/GenBank/DDBJ databases">
        <authorList>
            <person name="Brejova B."/>
        </authorList>
    </citation>
    <scope>NUCLEOTIDE SEQUENCE [LARGE SCALE GENOMIC DNA]</scope>
</reference>
<evidence type="ECO:0000313" key="2">
    <source>
        <dbReference type="EMBL" id="VVT55573.1"/>
    </source>
</evidence>
<accession>A0A5E8BVT8</accession>
<gene>
    <name evidence="2" type="ORF">SAPINGB_P004654</name>
</gene>
<keyword evidence="3" id="KW-1185">Reference proteome</keyword>
<proteinExistence type="predicted"/>
<organism evidence="2 3">
    <name type="scientific">Magnusiomyces paraingens</name>
    <dbReference type="NCBI Taxonomy" id="2606893"/>
    <lineage>
        <taxon>Eukaryota</taxon>
        <taxon>Fungi</taxon>
        <taxon>Dikarya</taxon>
        <taxon>Ascomycota</taxon>
        <taxon>Saccharomycotina</taxon>
        <taxon>Dipodascomycetes</taxon>
        <taxon>Dipodascales</taxon>
        <taxon>Dipodascaceae</taxon>
        <taxon>Magnusiomyces</taxon>
    </lineage>
</organism>
<sequence>MGAIPKVATIDPILYIFGPSSHPNSIRSTKALYKKLHPTSPTSPSKPRKHVSEVLALYRAMQRAAARTMDPVFRHFLRQHIWESFLVNADEPSDNIVRGLIARAHPHLTTLQDAAIRRPYLKLQSLDPKLRFVRPTPPIKNENPKAVDEVIEYCIARINIEEGPLRPALGGVTRLAVKEYPQGKSPAYTLRTLHAPPRKEVSTFREYTDSLERANRLRNYQHASGLRALLYKSQPPKNAADNKDIAPPPKLNDGDIPHAYFRFLAAYNPAQNRLPAQARTAAGASTDPYPEGTVSGASLPRARERTIVRETIKTVLHSVITAPGASPIDHRVMRYLVHSQLDRLSRNEACAWTAVSKSLPIYRPTIKTVDKMTEKNKDSKELPKPSLVLPSIAQALPGSSKEEQFVWDGSKVKISQFKSLRFYKRRILDVMEKSYSIIEDDLGNFQFVLPPPARIRYSKRA</sequence>
<dbReference type="RefSeq" id="XP_031855260.1">
    <property type="nucleotide sequence ID" value="XM_031999369.1"/>
</dbReference>
<evidence type="ECO:0000259" key="1">
    <source>
        <dbReference type="Pfam" id="PF05347"/>
    </source>
</evidence>
<evidence type="ECO:0000313" key="3">
    <source>
        <dbReference type="Proteomes" id="UP000398389"/>
    </source>
</evidence>
<dbReference type="AlphaFoldDB" id="A0A5E8BVT8"/>
<feature type="domain" description="Complex 1 LYR protein" evidence="1">
    <location>
        <begin position="53"/>
        <end position="105"/>
    </location>
</feature>
<dbReference type="Pfam" id="PF05347">
    <property type="entry name" value="Complex1_LYR"/>
    <property type="match status" value="1"/>
</dbReference>
<protein>
    <recommendedName>
        <fullName evidence="1">Complex 1 LYR protein domain-containing protein</fullName>
    </recommendedName>
</protein>